<dbReference type="PROSITE" id="PS50969">
    <property type="entry name" value="FCP1"/>
    <property type="match status" value="1"/>
</dbReference>
<dbReference type="Gene3D" id="3.40.50.1000">
    <property type="entry name" value="HAD superfamily/HAD-like"/>
    <property type="match status" value="1"/>
</dbReference>
<evidence type="ECO:0000259" key="1">
    <source>
        <dbReference type="PROSITE" id="PS50969"/>
    </source>
</evidence>
<dbReference type="CDD" id="cd07521">
    <property type="entry name" value="HAD_FCP1-like"/>
    <property type="match status" value="1"/>
</dbReference>
<dbReference type="InterPro" id="IPR036412">
    <property type="entry name" value="HAD-like_sf"/>
</dbReference>
<evidence type="ECO:0000313" key="2">
    <source>
        <dbReference type="EMBL" id="CAE0676549.1"/>
    </source>
</evidence>
<dbReference type="EMBL" id="HBIV01040024">
    <property type="protein sequence ID" value="CAE0676549.1"/>
    <property type="molecule type" value="Transcribed_RNA"/>
</dbReference>
<dbReference type="InterPro" id="IPR023214">
    <property type="entry name" value="HAD_sf"/>
</dbReference>
<proteinExistence type="predicted"/>
<feature type="domain" description="FCP1 homology" evidence="1">
    <location>
        <begin position="69"/>
        <end position="228"/>
    </location>
</feature>
<name>A0A6V3RZ75_9EUKA</name>
<dbReference type="InterPro" id="IPR011948">
    <property type="entry name" value="Dullard_phosphatase"/>
</dbReference>
<dbReference type="GO" id="GO:0016791">
    <property type="term" value="F:phosphatase activity"/>
    <property type="evidence" value="ECO:0007669"/>
    <property type="project" value="InterPro"/>
</dbReference>
<sequence>MEPNPRPPSVLVRTLSFIVELYALLTTELVPRVLALFLKLRLKPEPGSAAIFQPRGLHMPRAVVTNNRGQRLRYVLVLDLDETLVHTSRWGGSRSADCRLEIFNKHDCRAFYVYKRPYLTKFLYLMSQYYEIVVFTASMRQYADPLIDILDSHRVVSRRFFRKSCIERNGSYVKDLNRVAPNLERTVIVDNSPIAYSMNKENAVPVKPYYDDPDDRELLTCIPFLIALSKLPDVRMLLRRRTADVGAAER</sequence>
<dbReference type="AlphaFoldDB" id="A0A6V3RZ75"/>
<dbReference type="Pfam" id="PF03031">
    <property type="entry name" value="NIF"/>
    <property type="match status" value="1"/>
</dbReference>
<protein>
    <recommendedName>
        <fullName evidence="1">FCP1 homology domain-containing protein</fullName>
    </recommendedName>
</protein>
<dbReference type="PANTHER" id="PTHR12210">
    <property type="entry name" value="DULLARD PROTEIN PHOSPHATASE"/>
    <property type="match status" value="1"/>
</dbReference>
<accession>A0A6V3RZ75</accession>
<dbReference type="SMART" id="SM00577">
    <property type="entry name" value="CPDc"/>
    <property type="match status" value="1"/>
</dbReference>
<dbReference type="InterPro" id="IPR050365">
    <property type="entry name" value="TIM50"/>
</dbReference>
<dbReference type="FunFam" id="3.40.50.1000:FF:000093">
    <property type="entry name" value="NLI interacting factor-like phosphatase family protein"/>
    <property type="match status" value="1"/>
</dbReference>
<reference evidence="2" key="1">
    <citation type="submission" date="2021-01" db="EMBL/GenBank/DDBJ databases">
        <authorList>
            <person name="Corre E."/>
            <person name="Pelletier E."/>
            <person name="Niang G."/>
            <person name="Scheremetjew M."/>
            <person name="Finn R."/>
            <person name="Kale V."/>
            <person name="Holt S."/>
            <person name="Cochrane G."/>
            <person name="Meng A."/>
            <person name="Brown T."/>
            <person name="Cohen L."/>
        </authorList>
    </citation>
    <scope>NUCLEOTIDE SEQUENCE</scope>
    <source>
        <strain evidence="2">CCCM811</strain>
    </source>
</reference>
<organism evidence="2">
    <name type="scientific">Lotharella globosa</name>
    <dbReference type="NCBI Taxonomy" id="91324"/>
    <lineage>
        <taxon>Eukaryota</taxon>
        <taxon>Sar</taxon>
        <taxon>Rhizaria</taxon>
        <taxon>Cercozoa</taxon>
        <taxon>Chlorarachniophyceae</taxon>
        <taxon>Lotharella</taxon>
    </lineage>
</organism>
<dbReference type="InterPro" id="IPR004274">
    <property type="entry name" value="FCP1_dom"/>
</dbReference>
<gene>
    <name evidence="2" type="ORF">LGLO00237_LOCUS28327</name>
</gene>
<dbReference type="SUPFAM" id="SSF56784">
    <property type="entry name" value="HAD-like"/>
    <property type="match status" value="1"/>
</dbReference>
<dbReference type="NCBIfam" id="TIGR02251">
    <property type="entry name" value="HIF-SF_euk"/>
    <property type="match status" value="1"/>
</dbReference>